<evidence type="ECO:0000313" key="2">
    <source>
        <dbReference type="Proteomes" id="UP000320055"/>
    </source>
</evidence>
<proteinExistence type="predicted"/>
<sequence>MSYNFEIIGITPILTFFNYQQELEINPQRSKTYLGSYQCTLDSFIDSTQMIPKKPQWNWDEVVETMINFWLKHEDSIRHWKIELESSQENALVIGRIANLECLRAELEQAFEA</sequence>
<dbReference type="EMBL" id="CAACVJ010000387">
    <property type="protein sequence ID" value="VEP16417.1"/>
    <property type="molecule type" value="Genomic_DNA"/>
</dbReference>
<protein>
    <submittedName>
        <fullName evidence="1">Uncharacterized protein</fullName>
    </submittedName>
</protein>
<dbReference type="RefSeq" id="WP_144875248.1">
    <property type="nucleotide sequence ID" value="NZ_LR214182.1"/>
</dbReference>
<dbReference type="AlphaFoldDB" id="A0A563VYG2"/>
<gene>
    <name evidence="1" type="ORF">H1P_4470004</name>
</gene>
<reference evidence="1 2" key="1">
    <citation type="submission" date="2019-01" db="EMBL/GenBank/DDBJ databases">
        <authorList>
            <person name="Brito A."/>
        </authorList>
    </citation>
    <scope>NUCLEOTIDE SEQUENCE [LARGE SCALE GENOMIC DNA]</scope>
    <source>
        <strain evidence="1">1</strain>
    </source>
</reference>
<keyword evidence="2" id="KW-1185">Reference proteome</keyword>
<evidence type="ECO:0000313" key="1">
    <source>
        <dbReference type="EMBL" id="VEP16417.1"/>
    </source>
</evidence>
<dbReference type="OrthoDB" id="560781at2"/>
<name>A0A563VYG2_9CYAN</name>
<organism evidence="1 2">
    <name type="scientific">Hyella patelloides LEGE 07179</name>
    <dbReference type="NCBI Taxonomy" id="945734"/>
    <lineage>
        <taxon>Bacteria</taxon>
        <taxon>Bacillati</taxon>
        <taxon>Cyanobacteriota</taxon>
        <taxon>Cyanophyceae</taxon>
        <taxon>Pleurocapsales</taxon>
        <taxon>Hyellaceae</taxon>
        <taxon>Hyella</taxon>
    </lineage>
</organism>
<accession>A0A563VYG2</accession>
<dbReference type="Proteomes" id="UP000320055">
    <property type="component" value="Unassembled WGS sequence"/>
</dbReference>